<keyword evidence="3" id="KW-0479">Metal-binding</keyword>
<dbReference type="EMBL" id="LSRX01001219">
    <property type="protein sequence ID" value="OLP82158.1"/>
    <property type="molecule type" value="Genomic_DNA"/>
</dbReference>
<dbReference type="UniPathway" id="UPA00139">
    <property type="reaction ID" value="UER00339"/>
</dbReference>
<feature type="domain" description="Homogentisate 1,2-dioxygenase N-terminal" evidence="7">
    <location>
        <begin position="5"/>
        <end position="83"/>
    </location>
</feature>
<dbReference type="OrthoDB" id="1689029at2759"/>
<dbReference type="Pfam" id="PF20510">
    <property type="entry name" value="HgmA_N"/>
    <property type="match status" value="1"/>
</dbReference>
<dbReference type="Proteomes" id="UP000186817">
    <property type="component" value="Unassembled WGS sequence"/>
</dbReference>
<proteinExistence type="predicted"/>
<evidence type="ECO:0000256" key="6">
    <source>
        <dbReference type="ARBA" id="ARBA00023004"/>
    </source>
</evidence>
<dbReference type="GO" id="GO:0046872">
    <property type="term" value="F:metal ion binding"/>
    <property type="evidence" value="ECO:0007669"/>
    <property type="project" value="UniProtKB-KW"/>
</dbReference>
<keyword evidence="6" id="KW-0408">Iron</keyword>
<dbReference type="InterPro" id="IPR005708">
    <property type="entry name" value="Homogentis_dOase"/>
</dbReference>
<dbReference type="AlphaFoldDB" id="A0A1Q9CGT9"/>
<dbReference type="GO" id="GO:0006559">
    <property type="term" value="P:L-phenylalanine catabolic process"/>
    <property type="evidence" value="ECO:0007669"/>
    <property type="project" value="UniProtKB-UniPathway"/>
</dbReference>
<evidence type="ECO:0000256" key="3">
    <source>
        <dbReference type="ARBA" id="ARBA00022723"/>
    </source>
</evidence>
<name>A0A1Q9CGT9_SYMMI</name>
<keyword evidence="5" id="KW-0560">Oxidoreductase</keyword>
<protein>
    <recommendedName>
        <fullName evidence="2">homogentisate 1,2-dioxygenase</fullName>
        <ecNumber evidence="2">1.13.11.5</ecNumber>
    </recommendedName>
</protein>
<dbReference type="InterPro" id="IPR011051">
    <property type="entry name" value="RmlC_Cupin_sf"/>
</dbReference>
<dbReference type="GO" id="GO:0004411">
    <property type="term" value="F:homogentisate 1,2-dioxygenase activity"/>
    <property type="evidence" value="ECO:0007669"/>
    <property type="project" value="UniProtKB-EC"/>
</dbReference>
<reference evidence="8 9" key="1">
    <citation type="submission" date="2016-02" db="EMBL/GenBank/DDBJ databases">
        <title>Genome analysis of coral dinoflagellate symbionts highlights evolutionary adaptations to a symbiotic lifestyle.</title>
        <authorList>
            <person name="Aranda M."/>
            <person name="Li Y."/>
            <person name="Liew Y.J."/>
            <person name="Baumgarten S."/>
            <person name="Simakov O."/>
            <person name="Wilson M."/>
            <person name="Piel J."/>
            <person name="Ashoor H."/>
            <person name="Bougouffa S."/>
            <person name="Bajic V.B."/>
            <person name="Ryu T."/>
            <person name="Ravasi T."/>
            <person name="Bayer T."/>
            <person name="Micklem G."/>
            <person name="Kim H."/>
            <person name="Bhak J."/>
            <person name="Lajeunesse T.C."/>
            <person name="Voolstra C.R."/>
        </authorList>
    </citation>
    <scope>NUCLEOTIDE SEQUENCE [LARGE SCALE GENOMIC DNA]</scope>
    <source>
        <strain evidence="8 9">CCMP2467</strain>
    </source>
</reference>
<keyword evidence="4 8" id="KW-0223">Dioxygenase</keyword>
<gene>
    <name evidence="8" type="primary">hmgA</name>
    <name evidence="8" type="ORF">AK812_SmicGene37200</name>
</gene>
<dbReference type="GO" id="GO:0005737">
    <property type="term" value="C:cytoplasm"/>
    <property type="evidence" value="ECO:0007669"/>
    <property type="project" value="TreeGrafter"/>
</dbReference>
<dbReference type="GO" id="GO:0006570">
    <property type="term" value="P:tyrosine metabolic process"/>
    <property type="evidence" value="ECO:0007669"/>
    <property type="project" value="InterPro"/>
</dbReference>
<evidence type="ECO:0000313" key="9">
    <source>
        <dbReference type="Proteomes" id="UP000186817"/>
    </source>
</evidence>
<sequence length="241" mass="26351">MSFMRSAKRRFLRVADGDLLLLPQEGSLRLRTELGHFQVDPWELAVVPRGLAFQVDLAPGTTAARGYFLENFGDHFVVPDLGPPRIRVLQHEEKQRSSKETSAEWAFKASTRRESRVSQINGDGDGGIDDEGDRCLFSITPTRVSALGGTTAEHSPKYGYIGYGYGEDEARATTESHGLMQLNAYAAVVSELEEDTLGEEYAEAAHAAKNAPSQAKGTGKEKGFMALLSVSPQLRIRYSAG</sequence>
<dbReference type="EC" id="1.13.11.5" evidence="2"/>
<dbReference type="InterPro" id="IPR046452">
    <property type="entry name" value="HgmA_N"/>
</dbReference>
<organism evidence="8 9">
    <name type="scientific">Symbiodinium microadriaticum</name>
    <name type="common">Dinoflagellate</name>
    <name type="synonym">Zooxanthella microadriatica</name>
    <dbReference type="NCBI Taxonomy" id="2951"/>
    <lineage>
        <taxon>Eukaryota</taxon>
        <taxon>Sar</taxon>
        <taxon>Alveolata</taxon>
        <taxon>Dinophyceae</taxon>
        <taxon>Suessiales</taxon>
        <taxon>Symbiodiniaceae</taxon>
        <taxon>Symbiodinium</taxon>
    </lineage>
</organism>
<evidence type="ECO:0000256" key="2">
    <source>
        <dbReference type="ARBA" id="ARBA00013127"/>
    </source>
</evidence>
<dbReference type="PANTHER" id="PTHR11056:SF0">
    <property type="entry name" value="HOMOGENTISATE 1,2-DIOXYGENASE"/>
    <property type="match status" value="1"/>
</dbReference>
<evidence type="ECO:0000256" key="5">
    <source>
        <dbReference type="ARBA" id="ARBA00023002"/>
    </source>
</evidence>
<evidence type="ECO:0000256" key="4">
    <source>
        <dbReference type="ARBA" id="ARBA00022964"/>
    </source>
</evidence>
<keyword evidence="9" id="KW-1185">Reference proteome</keyword>
<dbReference type="PANTHER" id="PTHR11056">
    <property type="entry name" value="HOMOGENTISATE 1,2-DIOXYGENASE"/>
    <property type="match status" value="1"/>
</dbReference>
<evidence type="ECO:0000259" key="7">
    <source>
        <dbReference type="Pfam" id="PF20510"/>
    </source>
</evidence>
<accession>A0A1Q9CGT9</accession>
<evidence type="ECO:0000256" key="1">
    <source>
        <dbReference type="ARBA" id="ARBA00004704"/>
    </source>
</evidence>
<comment type="caution">
    <text evidence="8">The sequence shown here is derived from an EMBL/GenBank/DDBJ whole genome shotgun (WGS) entry which is preliminary data.</text>
</comment>
<comment type="pathway">
    <text evidence="1">Amino-acid degradation; L-phenylalanine degradation; acetoacetate and fumarate from L-phenylalanine: step 4/6.</text>
</comment>
<evidence type="ECO:0000313" key="8">
    <source>
        <dbReference type="EMBL" id="OLP82158.1"/>
    </source>
</evidence>
<dbReference type="SUPFAM" id="SSF51182">
    <property type="entry name" value="RmlC-like cupins"/>
    <property type="match status" value="1"/>
</dbReference>